<sequence length="291" mass="32996">MRDFNFFSPYTEDKKVKAALKNKEAVSDKKQGASSREKVEERGYKRMGIWTAVAGVVLILLSARLTLGQNLVQQPSAGETKPYFYLWEIPIQQVEEVSGTELKPPVSAMEQSNEIEEISAVSTEDEKEFVTSTSEIFGFEEGDVFAKVNRLGIEAKVEISDKAARRGKKSAKLHYAFQEGTGVQRAYIDLRDREIRLKKKVEGIGLSVYAEEELPYEVGLRIMDVSGGQYLIALSPQIDWSGWKDMVYDLREVEKYPIMIEGIYVEKNKDTTRLKGELFVDSVIIEKLQSK</sequence>
<gene>
    <name evidence="1" type="ORF">ACFO4R_03580</name>
</gene>
<name>A0ABV9QJY0_9FIRM</name>
<reference evidence="2" key="1">
    <citation type="journal article" date="2019" name="Int. J. Syst. Evol. Microbiol.">
        <title>The Global Catalogue of Microorganisms (GCM) 10K type strain sequencing project: providing services to taxonomists for standard genome sequencing and annotation.</title>
        <authorList>
            <consortium name="The Broad Institute Genomics Platform"/>
            <consortium name="The Broad Institute Genome Sequencing Center for Infectious Disease"/>
            <person name="Wu L."/>
            <person name="Ma J."/>
        </authorList>
    </citation>
    <scope>NUCLEOTIDE SEQUENCE [LARGE SCALE GENOMIC DNA]</scope>
    <source>
        <strain evidence="2">CCUG 46385</strain>
    </source>
</reference>
<dbReference type="Proteomes" id="UP001595916">
    <property type="component" value="Unassembled WGS sequence"/>
</dbReference>
<accession>A0ABV9QJY0</accession>
<comment type="caution">
    <text evidence="1">The sequence shown here is derived from an EMBL/GenBank/DDBJ whole genome shotgun (WGS) entry which is preliminary data.</text>
</comment>
<dbReference type="RefSeq" id="WP_379787644.1">
    <property type="nucleotide sequence ID" value="NZ_JBHSHL010000013.1"/>
</dbReference>
<dbReference type="EMBL" id="JBHSHL010000013">
    <property type="protein sequence ID" value="MFC4804153.1"/>
    <property type="molecule type" value="Genomic_DNA"/>
</dbReference>
<protein>
    <submittedName>
        <fullName evidence="1">Uncharacterized protein</fullName>
    </submittedName>
</protein>
<organism evidence="1 2">
    <name type="scientific">Filifactor villosus</name>
    <dbReference type="NCBI Taxonomy" id="29374"/>
    <lineage>
        <taxon>Bacteria</taxon>
        <taxon>Bacillati</taxon>
        <taxon>Bacillota</taxon>
        <taxon>Clostridia</taxon>
        <taxon>Peptostreptococcales</taxon>
        <taxon>Filifactoraceae</taxon>
        <taxon>Filifactor</taxon>
    </lineage>
</organism>
<proteinExistence type="predicted"/>
<evidence type="ECO:0000313" key="1">
    <source>
        <dbReference type="EMBL" id="MFC4804153.1"/>
    </source>
</evidence>
<keyword evidence="2" id="KW-1185">Reference proteome</keyword>
<evidence type="ECO:0000313" key="2">
    <source>
        <dbReference type="Proteomes" id="UP001595916"/>
    </source>
</evidence>
<dbReference type="Gene3D" id="2.60.120.430">
    <property type="entry name" value="Galactose-binding lectin"/>
    <property type="match status" value="1"/>
</dbReference>